<dbReference type="Proteomes" id="UP000321577">
    <property type="component" value="Unassembled WGS sequence"/>
</dbReference>
<reference evidence="1 2" key="1">
    <citation type="submission" date="2019-07" db="EMBL/GenBank/DDBJ databases">
        <title>Whole genome shotgun sequence of Brevifollis gellanilyticus NBRC 108608.</title>
        <authorList>
            <person name="Hosoyama A."/>
            <person name="Uohara A."/>
            <person name="Ohji S."/>
            <person name="Ichikawa N."/>
        </authorList>
    </citation>
    <scope>NUCLEOTIDE SEQUENCE [LARGE SCALE GENOMIC DNA]</scope>
    <source>
        <strain evidence="1 2">NBRC 108608</strain>
    </source>
</reference>
<dbReference type="AlphaFoldDB" id="A0A512M331"/>
<evidence type="ECO:0000313" key="1">
    <source>
        <dbReference type="EMBL" id="GEP41140.1"/>
    </source>
</evidence>
<protein>
    <submittedName>
        <fullName evidence="1">Uncharacterized protein</fullName>
    </submittedName>
</protein>
<proteinExistence type="predicted"/>
<comment type="caution">
    <text evidence="1">The sequence shown here is derived from an EMBL/GenBank/DDBJ whole genome shotgun (WGS) entry which is preliminary data.</text>
</comment>
<dbReference type="EMBL" id="BKAG01000002">
    <property type="protein sequence ID" value="GEP41140.1"/>
    <property type="molecule type" value="Genomic_DNA"/>
</dbReference>
<keyword evidence="2" id="KW-1185">Reference proteome</keyword>
<evidence type="ECO:0000313" key="2">
    <source>
        <dbReference type="Proteomes" id="UP000321577"/>
    </source>
</evidence>
<sequence length="66" mass="7350">MFEFRCVNEPLFASGPRYQGFGLGTEPFLRICACTWAWESLGEDSKLLKRIFRISAGLATFTGIAA</sequence>
<gene>
    <name evidence="1" type="ORF">BGE01nite_04310</name>
</gene>
<organism evidence="1 2">
    <name type="scientific">Brevifollis gellanilyticus</name>
    <dbReference type="NCBI Taxonomy" id="748831"/>
    <lineage>
        <taxon>Bacteria</taxon>
        <taxon>Pseudomonadati</taxon>
        <taxon>Verrucomicrobiota</taxon>
        <taxon>Verrucomicrobiia</taxon>
        <taxon>Verrucomicrobiales</taxon>
        <taxon>Verrucomicrobiaceae</taxon>
    </lineage>
</organism>
<accession>A0A512M331</accession>
<name>A0A512M331_9BACT</name>